<dbReference type="OrthoDB" id="8582704at2"/>
<dbReference type="AlphaFoldDB" id="A0A370N935"/>
<keyword evidence="1" id="KW-0145">Chemotaxis</keyword>
<evidence type="ECO:0000256" key="1">
    <source>
        <dbReference type="ARBA" id="ARBA00022500"/>
    </source>
</evidence>
<dbReference type="GO" id="GO:0006935">
    <property type="term" value="P:chemotaxis"/>
    <property type="evidence" value="ECO:0007669"/>
    <property type="project" value="UniProtKB-KW"/>
</dbReference>
<evidence type="ECO:0000313" key="3">
    <source>
        <dbReference type="Proteomes" id="UP000254875"/>
    </source>
</evidence>
<accession>A0A370N935</accession>
<reference evidence="3" key="1">
    <citation type="submission" date="2018-05" db="EMBL/GenBank/DDBJ databases">
        <authorList>
            <person name="Feng T."/>
        </authorList>
    </citation>
    <scope>NUCLEOTIDE SEQUENCE [LARGE SCALE GENOMIC DNA]</scope>
    <source>
        <strain evidence="3">S27</strain>
    </source>
</reference>
<dbReference type="RefSeq" id="WP_115101365.1">
    <property type="nucleotide sequence ID" value="NZ_QHKS01000008.1"/>
</dbReference>
<keyword evidence="3" id="KW-1185">Reference proteome</keyword>
<dbReference type="EMBL" id="QHKS01000008">
    <property type="protein sequence ID" value="RDK02065.1"/>
    <property type="molecule type" value="Genomic_DNA"/>
</dbReference>
<comment type="caution">
    <text evidence="2">The sequence shown here is derived from an EMBL/GenBank/DDBJ whole genome shotgun (WGS) entry which is preliminary data.</text>
</comment>
<dbReference type="Gene3D" id="3.40.1550.10">
    <property type="entry name" value="CheC-like"/>
    <property type="match status" value="1"/>
</dbReference>
<proteinExistence type="predicted"/>
<gene>
    <name evidence="2" type="ORF">DLM46_14050</name>
</gene>
<dbReference type="Proteomes" id="UP000254875">
    <property type="component" value="Unassembled WGS sequence"/>
</dbReference>
<protein>
    <submittedName>
        <fullName evidence="2">Chemotaxis protein CheX</fullName>
    </submittedName>
</protein>
<organism evidence="2 3">
    <name type="scientific">Paraburkholderia lacunae</name>
    <dbReference type="NCBI Taxonomy" id="2211104"/>
    <lineage>
        <taxon>Bacteria</taxon>
        <taxon>Pseudomonadati</taxon>
        <taxon>Pseudomonadota</taxon>
        <taxon>Betaproteobacteria</taxon>
        <taxon>Burkholderiales</taxon>
        <taxon>Burkholderiaceae</taxon>
        <taxon>Paraburkholderia</taxon>
    </lineage>
</organism>
<name>A0A370N935_9BURK</name>
<evidence type="ECO:0000313" key="2">
    <source>
        <dbReference type="EMBL" id="RDK02065.1"/>
    </source>
</evidence>
<dbReference type="InterPro" id="IPR028976">
    <property type="entry name" value="CheC-like_sf"/>
</dbReference>
<sequence>MNVNKPVSKVLVLDDCPVHKDALKRFCDENNLVGVKVSKSRLPSVLRSNIDLGAILFGEGYGGSAEASAEIAIRINAVRPELPIIMRRESDPTLDGLPESLRRVVCATYVGHDMAPLRKVIDEYIFSLDYPNALVRGIAEMTQAILGDVFKDLAVACETPYIVRDRIIFGEVFSLIPLESAWCRGYMMMQAEEAPILELLDRFQMTHGARDGEADFRDLNGVLGEVTNLIWGSFRNRYVGDADAWLRSQVQVPLLVNHKHKYISFGSGNPQLCFMYRLTDPQSGRSVKLHQRFVFSLSWSPEDFKEVEEDVGAMVDAGELELF</sequence>